<dbReference type="EMBL" id="BSYO01000026">
    <property type="protein sequence ID" value="GMH23518.1"/>
    <property type="molecule type" value="Genomic_DNA"/>
</dbReference>
<evidence type="ECO:0000313" key="2">
    <source>
        <dbReference type="EMBL" id="GMH23518.1"/>
    </source>
</evidence>
<comment type="caution">
    <text evidence="2">The sequence shown here is derived from an EMBL/GenBank/DDBJ whole genome shotgun (WGS) entry which is preliminary data.</text>
</comment>
<sequence length="84" mass="9731">MEHKAMSPATQPHPRRRSHWCTEAIEQHGEMMIEWTDTKIIGHRVPKIRTRTWRSELQSTAGSRDHLCFNPRASSPLQGSPTEE</sequence>
<name>A0AAD3XZL4_NEPGR</name>
<organism evidence="2 3">
    <name type="scientific">Nepenthes gracilis</name>
    <name type="common">Slender pitcher plant</name>
    <dbReference type="NCBI Taxonomy" id="150966"/>
    <lineage>
        <taxon>Eukaryota</taxon>
        <taxon>Viridiplantae</taxon>
        <taxon>Streptophyta</taxon>
        <taxon>Embryophyta</taxon>
        <taxon>Tracheophyta</taxon>
        <taxon>Spermatophyta</taxon>
        <taxon>Magnoliopsida</taxon>
        <taxon>eudicotyledons</taxon>
        <taxon>Gunneridae</taxon>
        <taxon>Pentapetalae</taxon>
        <taxon>Caryophyllales</taxon>
        <taxon>Nepenthaceae</taxon>
        <taxon>Nepenthes</taxon>
    </lineage>
</organism>
<proteinExistence type="predicted"/>
<reference evidence="2" key="1">
    <citation type="submission" date="2023-05" db="EMBL/GenBank/DDBJ databases">
        <title>Nepenthes gracilis genome sequencing.</title>
        <authorList>
            <person name="Fukushima K."/>
        </authorList>
    </citation>
    <scope>NUCLEOTIDE SEQUENCE</scope>
    <source>
        <strain evidence="2">SING2019-196</strain>
    </source>
</reference>
<dbReference type="AlphaFoldDB" id="A0AAD3XZL4"/>
<dbReference type="Proteomes" id="UP001279734">
    <property type="component" value="Unassembled WGS sequence"/>
</dbReference>
<protein>
    <submittedName>
        <fullName evidence="2">Uncharacterized protein</fullName>
    </submittedName>
</protein>
<evidence type="ECO:0000256" key="1">
    <source>
        <dbReference type="SAM" id="MobiDB-lite"/>
    </source>
</evidence>
<gene>
    <name evidence="2" type="ORF">Nepgr_025361</name>
</gene>
<accession>A0AAD3XZL4</accession>
<evidence type="ECO:0000313" key="3">
    <source>
        <dbReference type="Proteomes" id="UP001279734"/>
    </source>
</evidence>
<feature type="region of interest" description="Disordered" evidence="1">
    <location>
        <begin position="56"/>
        <end position="84"/>
    </location>
</feature>
<feature type="compositionally biased region" description="Polar residues" evidence="1">
    <location>
        <begin position="72"/>
        <end position="84"/>
    </location>
</feature>
<keyword evidence="3" id="KW-1185">Reference proteome</keyword>